<feature type="binding site" evidence="5">
    <location>
        <position position="247"/>
    </location>
    <ligand>
        <name>pyridoxal 5'-phosphate</name>
        <dbReference type="ChEBI" id="CHEBI:597326"/>
    </ligand>
</feature>
<evidence type="ECO:0000256" key="4">
    <source>
        <dbReference type="ARBA" id="ARBA00023239"/>
    </source>
</evidence>
<dbReference type="UniPathway" id="UPA00034">
    <property type="reaction ID" value="UER00027"/>
</dbReference>
<dbReference type="Proteomes" id="UP000062260">
    <property type="component" value="Chromosome"/>
</dbReference>
<sequence length="434" mass="47898">MQLNGNMATDDNMLTIGGIRADKLIAAYGSPLYVIDQADFEDRAQAFKQYFVSEKFKTHVIYASKAFSNVYISELAKAAGLHIDVVSGGELYTVLKAGYDPSQVYFHGNNKTPHELAYALDQGIGTIIVDNDYEYQLISDLAKERKMLARVLLRVNPGIEADTHKYIQTTKEDSKFGMSTTDPRTMAFIQAMAQDPAIDFAGVHCHIGSQVMKAGFFYEEAQAMIAFAKQVESQCQIDLQEVNLGGGFGVYYTDKDQPLNLAEFLPAYIKEIEQAMVANDFSCDIISIEPGRSMINDSGSTLYTLGAIKHPQMGLPFAFIDGGMSDNLRPALYQAEYEAAIANRINEPADQAFRVAGKCCETGDILIQEIKLANPQPGDILVVPRTGAYTFAMASNYNRIEKPAVVFVKDGQSKVAVKRETYADMTRNDCSIKD</sequence>
<dbReference type="RefSeq" id="WP_067977209.1">
    <property type="nucleotide sequence ID" value="NZ_CP014163.1"/>
</dbReference>
<dbReference type="GO" id="GO:0030170">
    <property type="term" value="F:pyridoxal phosphate binding"/>
    <property type="evidence" value="ECO:0007669"/>
    <property type="project" value="UniProtKB-UniRule"/>
</dbReference>
<dbReference type="NCBIfam" id="TIGR01048">
    <property type="entry name" value="lysA"/>
    <property type="match status" value="1"/>
</dbReference>
<dbReference type="OrthoDB" id="9802241at2"/>
<comment type="subunit">
    <text evidence="5">Homodimer.</text>
</comment>
<dbReference type="EC" id="4.1.1.20" evidence="5 6"/>
<dbReference type="Pfam" id="PF02784">
    <property type="entry name" value="Orn_Arg_deC_N"/>
    <property type="match status" value="1"/>
</dbReference>
<evidence type="ECO:0000256" key="3">
    <source>
        <dbReference type="ARBA" id="ARBA00022898"/>
    </source>
</evidence>
<keyword evidence="11" id="KW-1185">Reference proteome</keyword>
<dbReference type="KEGG" id="auh:AWM75_00435"/>
<dbReference type="InterPro" id="IPR009006">
    <property type="entry name" value="Ala_racemase/Decarboxylase_C"/>
</dbReference>
<comment type="catalytic activity">
    <reaction evidence="5 8">
        <text>meso-2,6-diaminopimelate + H(+) = L-lysine + CO2</text>
        <dbReference type="Rhea" id="RHEA:15101"/>
        <dbReference type="ChEBI" id="CHEBI:15378"/>
        <dbReference type="ChEBI" id="CHEBI:16526"/>
        <dbReference type="ChEBI" id="CHEBI:32551"/>
        <dbReference type="ChEBI" id="CHEBI:57791"/>
        <dbReference type="EC" id="4.1.1.20"/>
    </reaction>
</comment>
<dbReference type="HAMAP" id="MF_02120">
    <property type="entry name" value="LysA"/>
    <property type="match status" value="1"/>
</dbReference>
<organism evidence="10 11">
    <name type="scientific">Aerococcus urinaehominis</name>
    <dbReference type="NCBI Taxonomy" id="128944"/>
    <lineage>
        <taxon>Bacteria</taxon>
        <taxon>Bacillati</taxon>
        <taxon>Bacillota</taxon>
        <taxon>Bacilli</taxon>
        <taxon>Lactobacillales</taxon>
        <taxon>Aerococcaceae</taxon>
        <taxon>Aerococcus</taxon>
    </lineage>
</organism>
<dbReference type="EMBL" id="CP014163">
    <property type="protein sequence ID" value="AMB98550.1"/>
    <property type="molecule type" value="Genomic_DNA"/>
</dbReference>
<dbReference type="Gene3D" id="3.20.20.10">
    <property type="entry name" value="Alanine racemase"/>
    <property type="match status" value="1"/>
</dbReference>
<dbReference type="InterPro" id="IPR000183">
    <property type="entry name" value="Orn/DAP/Arg_de-COase"/>
</dbReference>
<dbReference type="STRING" id="128944.AWM75_00435"/>
<dbReference type="InterPro" id="IPR029066">
    <property type="entry name" value="PLP-binding_barrel"/>
</dbReference>
<feature type="modified residue" description="N6-(pyridoxal phosphate)lysine" evidence="5 7">
    <location>
        <position position="65"/>
    </location>
</feature>
<feature type="binding site" evidence="5">
    <location>
        <position position="361"/>
    </location>
    <ligand>
        <name>substrate</name>
    </ligand>
</feature>
<feature type="binding site" evidence="5">
    <location>
        <position position="389"/>
    </location>
    <ligand>
        <name>pyridoxal 5'-phosphate</name>
        <dbReference type="ChEBI" id="CHEBI:597326"/>
    </ligand>
</feature>
<comment type="similarity">
    <text evidence="5">Belongs to the Orn/Lys/Arg decarboxylase class-II family. LysA subfamily.</text>
</comment>
<dbReference type="SUPFAM" id="SSF51419">
    <property type="entry name" value="PLP-binding barrel"/>
    <property type="match status" value="1"/>
</dbReference>
<keyword evidence="3 5" id="KW-0663">Pyridoxal phosphate</keyword>
<evidence type="ECO:0000256" key="7">
    <source>
        <dbReference type="PIRSR" id="PIRSR600183-50"/>
    </source>
</evidence>
<dbReference type="SUPFAM" id="SSF50621">
    <property type="entry name" value="Alanine racemase C-terminal domain-like"/>
    <property type="match status" value="1"/>
</dbReference>
<keyword evidence="5 8" id="KW-0457">Lysine biosynthesis</keyword>
<keyword evidence="2 5" id="KW-0210">Decarboxylase</keyword>
<accession>A0A0X8FJQ2</accession>
<name>A0A0X8FJQ2_9LACT</name>
<dbReference type="PRINTS" id="PR01179">
    <property type="entry name" value="ODADCRBXLASE"/>
</dbReference>
<dbReference type="Gene3D" id="2.40.37.10">
    <property type="entry name" value="Lyase, Ornithine Decarboxylase, Chain A, domain 1"/>
    <property type="match status" value="1"/>
</dbReference>
<gene>
    <name evidence="5" type="primary">lysA</name>
    <name evidence="10" type="ORF">AWM75_00435</name>
</gene>
<dbReference type="AlphaFoldDB" id="A0A0X8FJQ2"/>
<evidence type="ECO:0000259" key="9">
    <source>
        <dbReference type="Pfam" id="PF02784"/>
    </source>
</evidence>
<dbReference type="InterPro" id="IPR022657">
    <property type="entry name" value="De-COase2_CS"/>
</dbReference>
<comment type="cofactor">
    <cofactor evidence="1 5 7 8">
        <name>pyridoxal 5'-phosphate</name>
        <dbReference type="ChEBI" id="CHEBI:597326"/>
    </cofactor>
</comment>
<feature type="binding site" evidence="5">
    <location>
        <position position="333"/>
    </location>
    <ligand>
        <name>substrate</name>
    </ligand>
</feature>
<dbReference type="InterPro" id="IPR022644">
    <property type="entry name" value="De-COase2_N"/>
</dbReference>
<dbReference type="CDD" id="cd06828">
    <property type="entry name" value="PLPDE_III_DapDC"/>
    <property type="match status" value="1"/>
</dbReference>
<reference evidence="11" key="2">
    <citation type="submission" date="2016-01" db="EMBL/GenBank/DDBJ databases">
        <title>Six Aerococcus type strain genome sequencing and assembly using PacBio and Illumina Hiseq.</title>
        <authorList>
            <person name="Carkaci D."/>
            <person name="Dargis R."/>
            <person name="Nielsen X.C."/>
            <person name="Skovgaard O."/>
            <person name="Fuursted K."/>
            <person name="Christensen J.J."/>
        </authorList>
    </citation>
    <scope>NUCLEOTIDE SEQUENCE [LARGE SCALE GENOMIC DNA]</scope>
    <source>
        <strain evidence="11">CCUG42038B</strain>
    </source>
</reference>
<comment type="function">
    <text evidence="5">Specifically catalyzes the decarboxylation of meso-diaminopimelate (meso-DAP) to L-lysine.</text>
</comment>
<dbReference type="PANTHER" id="PTHR43727:SF2">
    <property type="entry name" value="GROUP IV DECARBOXYLASE"/>
    <property type="match status" value="1"/>
</dbReference>
<dbReference type="PANTHER" id="PTHR43727">
    <property type="entry name" value="DIAMINOPIMELATE DECARBOXYLASE"/>
    <property type="match status" value="1"/>
</dbReference>
<evidence type="ECO:0000256" key="5">
    <source>
        <dbReference type="HAMAP-Rule" id="MF_02120"/>
    </source>
</evidence>
<feature type="binding site" evidence="5">
    <location>
        <position position="292"/>
    </location>
    <ligand>
        <name>substrate</name>
    </ligand>
</feature>
<dbReference type="GO" id="GO:0009089">
    <property type="term" value="P:lysine biosynthetic process via diaminopimelate"/>
    <property type="evidence" value="ECO:0007669"/>
    <property type="project" value="UniProtKB-UniRule"/>
</dbReference>
<dbReference type="InterPro" id="IPR002986">
    <property type="entry name" value="DAP_deCOOHase_LysA"/>
</dbReference>
<dbReference type="FunFam" id="3.20.20.10:FF:000003">
    <property type="entry name" value="Diaminopimelate decarboxylase"/>
    <property type="match status" value="1"/>
</dbReference>
<evidence type="ECO:0000256" key="1">
    <source>
        <dbReference type="ARBA" id="ARBA00001933"/>
    </source>
</evidence>
<proteinExistence type="inferred from homology"/>
<dbReference type="GO" id="GO:0008836">
    <property type="term" value="F:diaminopimelate decarboxylase activity"/>
    <property type="evidence" value="ECO:0007669"/>
    <property type="project" value="UniProtKB-UniRule"/>
</dbReference>
<evidence type="ECO:0000313" key="10">
    <source>
        <dbReference type="EMBL" id="AMB98550.1"/>
    </source>
</evidence>
<comment type="pathway">
    <text evidence="5 8">Amino-acid biosynthesis; L-lysine biosynthesis via DAP pathway; L-lysine from DL-2,6-diaminopimelate: step 1/1.</text>
</comment>
<protein>
    <recommendedName>
        <fullName evidence="5 6">Diaminopimelate decarboxylase</fullName>
        <shortName evidence="5">DAP decarboxylase</shortName>
        <shortName evidence="5">DAPDC</shortName>
        <ecNumber evidence="5 6">4.1.1.20</ecNumber>
    </recommendedName>
</protein>
<feature type="active site" description="Proton donor" evidence="7">
    <location>
        <position position="360"/>
    </location>
</feature>
<dbReference type="PRINTS" id="PR01181">
    <property type="entry name" value="DAPDCRBXLASE"/>
</dbReference>
<feature type="binding site" evidence="5">
    <location>
        <position position="389"/>
    </location>
    <ligand>
        <name>substrate</name>
    </ligand>
</feature>
<keyword evidence="4 5" id="KW-0456">Lyase</keyword>
<feature type="binding site" evidence="5">
    <location>
        <begin position="289"/>
        <end position="292"/>
    </location>
    <ligand>
        <name>pyridoxal 5'-phosphate</name>
        <dbReference type="ChEBI" id="CHEBI:597326"/>
    </ligand>
</feature>
<feature type="domain" description="Orn/DAP/Arg decarboxylase 2 N-terminal" evidence="9">
    <location>
        <begin position="38"/>
        <end position="294"/>
    </location>
</feature>
<dbReference type="PROSITE" id="PS00879">
    <property type="entry name" value="ODR_DC_2_2"/>
    <property type="match status" value="1"/>
</dbReference>
<evidence type="ECO:0000256" key="8">
    <source>
        <dbReference type="RuleBase" id="RU003738"/>
    </source>
</evidence>
<evidence type="ECO:0000256" key="6">
    <source>
        <dbReference type="NCBIfam" id="TIGR01048"/>
    </source>
</evidence>
<evidence type="ECO:0000313" key="11">
    <source>
        <dbReference type="Proteomes" id="UP000062260"/>
    </source>
</evidence>
<reference evidence="10 11" key="1">
    <citation type="journal article" date="2016" name="Genome Announc.">
        <title>Complete Genome Sequences of Aerococcus christensenii CCUG 28831T, Aerococcus sanguinicola CCUG 43001T, Aerococcus urinae CCUG 36881T, Aerococcus urinaeequi CCUG 28094T, Aerococcus urinaehominis CCUG 42038 BT, and Aerococcus viridans CCUG 4311T.</title>
        <authorList>
            <person name="Carkaci D."/>
            <person name="Dargis R."/>
            <person name="Nielsen X.C."/>
            <person name="Skovgaard O."/>
            <person name="Fuursted K."/>
            <person name="Christensen J.J."/>
        </authorList>
    </citation>
    <scope>NUCLEOTIDE SEQUENCE [LARGE SCALE GENOMIC DNA]</scope>
    <source>
        <strain evidence="10 11">CCUG42038B</strain>
    </source>
</reference>
<keyword evidence="5" id="KW-0028">Amino-acid biosynthesis</keyword>
<feature type="binding site" evidence="5">
    <location>
        <position position="329"/>
    </location>
    <ligand>
        <name>substrate</name>
    </ligand>
</feature>
<evidence type="ECO:0000256" key="2">
    <source>
        <dbReference type="ARBA" id="ARBA00022793"/>
    </source>
</evidence>